<dbReference type="GO" id="GO:0003677">
    <property type="term" value="F:DNA binding"/>
    <property type="evidence" value="ECO:0007669"/>
    <property type="project" value="InterPro"/>
</dbReference>
<dbReference type="SUPFAM" id="SSF47413">
    <property type="entry name" value="lambda repressor-like DNA-binding domains"/>
    <property type="match status" value="1"/>
</dbReference>
<dbReference type="RefSeq" id="WP_132283190.1">
    <property type="nucleotide sequence ID" value="NZ_SMGQ01000016.1"/>
</dbReference>
<dbReference type="Proteomes" id="UP000294545">
    <property type="component" value="Unassembled WGS sequence"/>
</dbReference>
<feature type="domain" description="HTH cro/C1-type" evidence="1">
    <location>
        <begin position="23"/>
        <end position="62"/>
    </location>
</feature>
<dbReference type="InterPro" id="IPR001387">
    <property type="entry name" value="Cro/C1-type_HTH"/>
</dbReference>
<dbReference type="PANTHER" id="PTHR37301:SF1">
    <property type="entry name" value="DNA-BINDING PROTEIN"/>
    <property type="match status" value="1"/>
</dbReference>
<name>A0A4R1MC15_9FIRM</name>
<evidence type="ECO:0000313" key="3">
    <source>
        <dbReference type="Proteomes" id="UP000294545"/>
    </source>
</evidence>
<comment type="caution">
    <text evidence="2">The sequence shown here is derived from an EMBL/GenBank/DDBJ whole genome shotgun (WGS) entry which is preliminary data.</text>
</comment>
<gene>
    <name evidence="2" type="ORF">EDC19_2527</name>
</gene>
<dbReference type="AlphaFoldDB" id="A0A4R1MC15"/>
<dbReference type="Gene3D" id="1.10.260.40">
    <property type="entry name" value="lambda repressor-like DNA-binding domains"/>
    <property type="match status" value="1"/>
</dbReference>
<dbReference type="InterPro" id="IPR010982">
    <property type="entry name" value="Lambda_DNA-bd_dom_sf"/>
</dbReference>
<dbReference type="OrthoDB" id="9805309at2"/>
<accession>A0A4R1MC15</accession>
<dbReference type="PROSITE" id="PS50943">
    <property type="entry name" value="HTH_CROC1"/>
    <property type="match status" value="1"/>
</dbReference>
<protein>
    <submittedName>
        <fullName evidence="2">Putative transcriptional regulator</fullName>
    </submittedName>
</protein>
<reference evidence="2 3" key="1">
    <citation type="submission" date="2019-03" db="EMBL/GenBank/DDBJ databases">
        <title>Genomic Encyclopedia of Type Strains, Phase IV (KMG-IV): sequencing the most valuable type-strain genomes for metagenomic binning, comparative biology and taxonomic classification.</title>
        <authorList>
            <person name="Goeker M."/>
        </authorList>
    </citation>
    <scope>NUCLEOTIDE SEQUENCE [LARGE SCALE GENOMIC DNA]</scope>
    <source>
        <strain evidence="2 3">DSM 24176</strain>
    </source>
</reference>
<sequence length="69" mass="8008">MAIQSRLSVLMGERRYNIQAVIDKTGLDRTTVSNLYHDKVKRIDFKTLDKLCGLFDCKPNDILNHIKED</sequence>
<keyword evidence="3" id="KW-1185">Reference proteome</keyword>
<dbReference type="EMBL" id="SMGQ01000016">
    <property type="protein sequence ID" value="TCK89112.1"/>
    <property type="molecule type" value="Genomic_DNA"/>
</dbReference>
<evidence type="ECO:0000313" key="2">
    <source>
        <dbReference type="EMBL" id="TCK89112.1"/>
    </source>
</evidence>
<organism evidence="2 3">
    <name type="scientific">Natranaerovirga hydrolytica</name>
    <dbReference type="NCBI Taxonomy" id="680378"/>
    <lineage>
        <taxon>Bacteria</taxon>
        <taxon>Bacillati</taxon>
        <taxon>Bacillota</taxon>
        <taxon>Clostridia</taxon>
        <taxon>Lachnospirales</taxon>
        <taxon>Natranaerovirgaceae</taxon>
        <taxon>Natranaerovirga</taxon>
    </lineage>
</organism>
<dbReference type="Pfam" id="PF13443">
    <property type="entry name" value="HTH_26"/>
    <property type="match status" value="1"/>
</dbReference>
<proteinExistence type="predicted"/>
<evidence type="ECO:0000259" key="1">
    <source>
        <dbReference type="PROSITE" id="PS50943"/>
    </source>
</evidence>
<dbReference type="PANTHER" id="PTHR37301">
    <property type="entry name" value="DNA-BINDING PROTEIN-RELATED"/>
    <property type="match status" value="1"/>
</dbReference>